<proteinExistence type="predicted"/>
<keyword evidence="2 6" id="KW-0732">Signal</keyword>
<comment type="caution">
    <text evidence="7">The sequence shown here is derived from an EMBL/GenBank/DDBJ whole genome shotgun (WGS) entry which is preliminary data.</text>
</comment>
<name>A0A4V2J4P3_9BACL</name>
<keyword evidence="1" id="KW-1003">Cell membrane</keyword>
<evidence type="ECO:0000313" key="8">
    <source>
        <dbReference type="Proteomes" id="UP000293142"/>
    </source>
</evidence>
<evidence type="ECO:0000256" key="6">
    <source>
        <dbReference type="SAM" id="SignalP"/>
    </source>
</evidence>
<dbReference type="Gene3D" id="3.40.190.10">
    <property type="entry name" value="Periplasmic binding protein-like II"/>
    <property type="match status" value="1"/>
</dbReference>
<dbReference type="Pfam" id="PF01547">
    <property type="entry name" value="SBP_bac_1"/>
    <property type="match status" value="1"/>
</dbReference>
<dbReference type="InterPro" id="IPR050490">
    <property type="entry name" value="Bact_solute-bd_prot1"/>
</dbReference>
<gene>
    <name evidence="7" type="ORF">EYB31_04860</name>
</gene>
<evidence type="ECO:0000256" key="2">
    <source>
        <dbReference type="ARBA" id="ARBA00022729"/>
    </source>
</evidence>
<accession>A0A4V2J4P3</accession>
<feature type="signal peptide" evidence="6">
    <location>
        <begin position="1"/>
        <end position="23"/>
    </location>
</feature>
<protein>
    <submittedName>
        <fullName evidence="7">Extracellular solute-binding protein</fullName>
    </submittedName>
</protein>
<evidence type="ECO:0000256" key="5">
    <source>
        <dbReference type="ARBA" id="ARBA00023288"/>
    </source>
</evidence>
<dbReference type="Proteomes" id="UP000293142">
    <property type="component" value="Unassembled WGS sequence"/>
</dbReference>
<reference evidence="7 8" key="1">
    <citation type="submission" date="2019-02" db="EMBL/GenBank/DDBJ databases">
        <title>Paenibacillus sp. nov., isolated from surface-sterilized tissue of Thalictrum simplex L.</title>
        <authorList>
            <person name="Tuo L."/>
        </authorList>
    </citation>
    <scope>NUCLEOTIDE SEQUENCE [LARGE SCALE GENOMIC DNA]</scope>
    <source>
        <strain evidence="7 8">N2SHLJ1</strain>
    </source>
</reference>
<dbReference type="PANTHER" id="PTHR43649">
    <property type="entry name" value="ARABINOSE-BINDING PROTEIN-RELATED"/>
    <property type="match status" value="1"/>
</dbReference>
<keyword evidence="5" id="KW-0449">Lipoprotein</keyword>
<feature type="chain" id="PRO_5039700878" evidence="6">
    <location>
        <begin position="24"/>
        <end position="443"/>
    </location>
</feature>
<dbReference type="EMBL" id="SIRE01000004">
    <property type="protein sequence ID" value="TBL80562.1"/>
    <property type="molecule type" value="Genomic_DNA"/>
</dbReference>
<dbReference type="AlphaFoldDB" id="A0A4V2J4P3"/>
<keyword evidence="4" id="KW-0564">Palmitate</keyword>
<keyword evidence="3" id="KW-0472">Membrane</keyword>
<evidence type="ECO:0000256" key="3">
    <source>
        <dbReference type="ARBA" id="ARBA00023136"/>
    </source>
</evidence>
<dbReference type="OrthoDB" id="3928382at2"/>
<evidence type="ECO:0000256" key="4">
    <source>
        <dbReference type="ARBA" id="ARBA00023139"/>
    </source>
</evidence>
<keyword evidence="8" id="KW-1185">Reference proteome</keyword>
<organism evidence="7 8">
    <name type="scientific">Paenibacillus thalictri</name>
    <dbReference type="NCBI Taxonomy" id="2527873"/>
    <lineage>
        <taxon>Bacteria</taxon>
        <taxon>Bacillati</taxon>
        <taxon>Bacillota</taxon>
        <taxon>Bacilli</taxon>
        <taxon>Bacillales</taxon>
        <taxon>Paenibacillaceae</taxon>
        <taxon>Paenibacillus</taxon>
    </lineage>
</organism>
<evidence type="ECO:0000256" key="1">
    <source>
        <dbReference type="ARBA" id="ARBA00022475"/>
    </source>
</evidence>
<sequence>MNKSMKKLQILLSIIAAAGLVVAGCSKGGDAPTASVPNDKKADQAASEPVKLKIVNYNAGINSQKDVDEIFNVPVQKKYPNISFELVTGQTLEQMIAAGEVPDLIPTSNFYLNALIELGLVSDLNELVKKEKIDLNRFEPEAINALKQFGKNGELYGMPYTMNYGVLVYNKDIFDKFGVAYPTDNMTWSQVIELGKKLTKMQDGVQYIGLDPGDANSLTRSYSLPVVDEKQEKAVLNTEGYQKVFNLLRQVYDIPGMVANNKYAYGINYFIKDQKMAMIPYWISAYTSRIPLIEQSGNVFQWDLVSYPTFDDKPGVGREVDFHMMVVPPTSKHKEAAYKVLQTLVSDEAQVAMNKGTRLTILQDPALRRDFAKDSKLYDGKNLTGMFKVKPAPVANSSRYELDIYAALREAMKNVVLNNMDINTALRTADEKANKIIAEKKVK</sequence>
<dbReference type="PROSITE" id="PS51257">
    <property type="entry name" value="PROKAR_LIPOPROTEIN"/>
    <property type="match status" value="1"/>
</dbReference>
<dbReference type="SUPFAM" id="SSF53850">
    <property type="entry name" value="Periplasmic binding protein-like II"/>
    <property type="match status" value="1"/>
</dbReference>
<dbReference type="PANTHER" id="PTHR43649:SF33">
    <property type="entry name" value="POLYGALACTURONAN_RHAMNOGALACTURONAN-BINDING PROTEIN YTCQ"/>
    <property type="match status" value="1"/>
</dbReference>
<dbReference type="InterPro" id="IPR006059">
    <property type="entry name" value="SBP"/>
</dbReference>
<evidence type="ECO:0000313" key="7">
    <source>
        <dbReference type="EMBL" id="TBL80562.1"/>
    </source>
</evidence>